<reference evidence="3" key="1">
    <citation type="journal article" date="2021" name="Genome Biol. Evol.">
        <title>A High-Quality Reference Genome for a Parasitic Bivalve with Doubly Uniparental Inheritance (Bivalvia: Unionida).</title>
        <authorList>
            <person name="Smith C.H."/>
        </authorList>
    </citation>
    <scope>NUCLEOTIDE SEQUENCE</scope>
    <source>
        <strain evidence="3">CHS0354</strain>
    </source>
</reference>
<protein>
    <recommendedName>
        <fullName evidence="2">Glycosyltransferase 2-like domain-containing protein</fullName>
    </recommendedName>
</protein>
<dbReference type="AlphaFoldDB" id="A0AAE0WAK7"/>
<feature type="transmembrane region" description="Helical" evidence="1">
    <location>
        <begin position="341"/>
        <end position="359"/>
    </location>
</feature>
<keyword evidence="1" id="KW-0812">Transmembrane</keyword>
<evidence type="ECO:0000256" key="1">
    <source>
        <dbReference type="SAM" id="Phobius"/>
    </source>
</evidence>
<dbReference type="EMBL" id="JAEAOA010000479">
    <property type="protein sequence ID" value="KAK3607184.1"/>
    <property type="molecule type" value="Genomic_DNA"/>
</dbReference>
<dbReference type="GO" id="GO:0005737">
    <property type="term" value="C:cytoplasm"/>
    <property type="evidence" value="ECO:0007669"/>
    <property type="project" value="TreeGrafter"/>
</dbReference>
<proteinExistence type="predicted"/>
<keyword evidence="1" id="KW-0472">Membrane</keyword>
<sequence>MNIIAIIFTNVWEDPPKLEVRKTDIPFIYFRVVTRGLYQNLVADSLRRNIETCQKIGLNKFKFDVVTDIPLNLKASLFVREIVVPKEYVSKNNSLYKARALQYCLEEDIDRLLDDDWIVHLDEETILTEGSVIGLANFATKNLGSLGQGVITYGNDRIVNWYTTIADSIRVSIDIGLMKFCFQKLHRPVYGFKGSFIIVKAPVEKALGFDFGPNGSIAEDLFFALEAWKRGYKFNFVEGEMWEKSPFTIADYIRQRKRWFVGRMLGSLSPTIPIKCKLLIFPTDINWLLLSLNLLNIPISIFVPVKTPQFLIFVNAIIGGVIVFLYTFGSIKSFSIRRYGLIRKLMICICTIITIPFTACLDGIAASCGFFGQLKHEFYIVQKENTLFQKSVV</sequence>
<feature type="domain" description="Glycosyltransferase 2-like" evidence="2">
    <location>
        <begin position="117"/>
        <end position="301"/>
    </location>
</feature>
<dbReference type="SUPFAM" id="SSF53448">
    <property type="entry name" value="Nucleotide-diphospho-sugar transferases"/>
    <property type="match status" value="1"/>
</dbReference>
<organism evidence="3 4">
    <name type="scientific">Potamilus streckersoni</name>
    <dbReference type="NCBI Taxonomy" id="2493646"/>
    <lineage>
        <taxon>Eukaryota</taxon>
        <taxon>Metazoa</taxon>
        <taxon>Spiralia</taxon>
        <taxon>Lophotrochozoa</taxon>
        <taxon>Mollusca</taxon>
        <taxon>Bivalvia</taxon>
        <taxon>Autobranchia</taxon>
        <taxon>Heteroconchia</taxon>
        <taxon>Palaeoheterodonta</taxon>
        <taxon>Unionida</taxon>
        <taxon>Unionoidea</taxon>
        <taxon>Unionidae</taxon>
        <taxon>Ambleminae</taxon>
        <taxon>Lampsilini</taxon>
        <taxon>Potamilus</taxon>
    </lineage>
</organism>
<dbReference type="Pfam" id="PF13632">
    <property type="entry name" value="Glyco_trans_2_3"/>
    <property type="match status" value="1"/>
</dbReference>
<feature type="transmembrane region" description="Helical" evidence="1">
    <location>
        <begin position="310"/>
        <end position="329"/>
    </location>
</feature>
<accession>A0AAE0WAK7</accession>
<keyword evidence="4" id="KW-1185">Reference proteome</keyword>
<dbReference type="Proteomes" id="UP001195483">
    <property type="component" value="Unassembled WGS sequence"/>
</dbReference>
<dbReference type="GO" id="GO:0019187">
    <property type="term" value="F:beta-1,4-mannosyltransferase activity"/>
    <property type="evidence" value="ECO:0007669"/>
    <property type="project" value="InterPro"/>
</dbReference>
<keyword evidence="1" id="KW-1133">Transmembrane helix</keyword>
<evidence type="ECO:0000313" key="4">
    <source>
        <dbReference type="Proteomes" id="UP001195483"/>
    </source>
</evidence>
<name>A0AAE0WAK7_9BIVA</name>
<dbReference type="Gene3D" id="3.90.550.10">
    <property type="entry name" value="Spore Coat Polysaccharide Biosynthesis Protein SpsA, Chain A"/>
    <property type="match status" value="1"/>
</dbReference>
<dbReference type="PANTHER" id="PTHR16779:SF1">
    <property type="entry name" value="BETA-1,4-MANNOSYLTRANSFERASE EGH"/>
    <property type="match status" value="1"/>
</dbReference>
<evidence type="ECO:0000313" key="3">
    <source>
        <dbReference type="EMBL" id="KAK3607184.1"/>
    </source>
</evidence>
<gene>
    <name evidence="3" type="ORF">CHS0354_007099</name>
</gene>
<dbReference type="InterPro" id="IPR027389">
    <property type="entry name" value="B_mannosylTrfase_Bre-3/Egh"/>
</dbReference>
<dbReference type="InterPro" id="IPR029044">
    <property type="entry name" value="Nucleotide-diphossugar_trans"/>
</dbReference>
<dbReference type="InterPro" id="IPR001173">
    <property type="entry name" value="Glyco_trans_2-like"/>
</dbReference>
<comment type="caution">
    <text evidence="3">The sequence shown here is derived from an EMBL/GenBank/DDBJ whole genome shotgun (WGS) entry which is preliminary data.</text>
</comment>
<reference evidence="3" key="2">
    <citation type="journal article" date="2021" name="Genome Biol. Evol.">
        <title>Developing a high-quality reference genome for a parasitic bivalve with doubly uniparental inheritance (Bivalvia: Unionida).</title>
        <authorList>
            <person name="Smith C.H."/>
        </authorList>
    </citation>
    <scope>NUCLEOTIDE SEQUENCE</scope>
    <source>
        <strain evidence="3">CHS0354</strain>
        <tissue evidence="3">Mantle</tissue>
    </source>
</reference>
<evidence type="ECO:0000259" key="2">
    <source>
        <dbReference type="Pfam" id="PF13632"/>
    </source>
</evidence>
<reference evidence="3" key="3">
    <citation type="submission" date="2023-05" db="EMBL/GenBank/DDBJ databases">
        <authorList>
            <person name="Smith C.H."/>
        </authorList>
    </citation>
    <scope>NUCLEOTIDE SEQUENCE</scope>
    <source>
        <strain evidence="3">CHS0354</strain>
        <tissue evidence="3">Mantle</tissue>
    </source>
</reference>
<dbReference type="PANTHER" id="PTHR16779">
    <property type="entry name" value="BETA-1,4-MANNOSYLTRANSFERASE EGH"/>
    <property type="match status" value="1"/>
</dbReference>